<evidence type="ECO:0000313" key="10">
    <source>
        <dbReference type="EMBL" id="JAG34827.1"/>
    </source>
</evidence>
<dbReference type="AlphaFoldDB" id="A0A0A9YP58"/>
<dbReference type="Gene3D" id="6.10.250.3440">
    <property type="match status" value="1"/>
</dbReference>
<dbReference type="InterPro" id="IPR019192">
    <property type="entry name" value="Ribosomal_mL40"/>
</dbReference>
<dbReference type="InterPro" id="IPR039145">
    <property type="entry name" value="Ribosomal_mL40_metazoa/plant"/>
</dbReference>
<dbReference type="EMBL" id="GBHO01008776">
    <property type="protein sequence ID" value="JAG34828.1"/>
    <property type="molecule type" value="Transcribed_RNA"/>
</dbReference>
<evidence type="ECO:0000256" key="1">
    <source>
        <dbReference type="ARBA" id="ARBA00004173"/>
    </source>
</evidence>
<sequence>MLSSLKTLQKLCRPFADSLYASREISTFMEPLRIQMTTPLCAEPLKKKKKLDPQIIKQREERKRKRLEKQIRRLEKNAKQLKPIEECEIPMEILNEKSSRARPSPKLSREELNGRASLIKEWSLYRYRQNLNDAQMIDRIVLSQQWALDQLRAESEELYQAAVTPDEGLMPFIATGPVETPPIQNYDSPDGEFVDVSKKWDVSPSDLLGKSKRRI</sequence>
<proteinExistence type="inferred from homology"/>
<dbReference type="Pfam" id="PF09812">
    <property type="entry name" value="MRP-L28"/>
    <property type="match status" value="1"/>
</dbReference>
<feature type="coiled-coil region" evidence="9">
    <location>
        <begin position="57"/>
        <end position="84"/>
    </location>
</feature>
<keyword evidence="6" id="KW-0687">Ribonucleoprotein</keyword>
<comment type="subcellular location">
    <subcellularLocation>
        <location evidence="1">Mitochondrion</location>
    </subcellularLocation>
</comment>
<evidence type="ECO:0000256" key="2">
    <source>
        <dbReference type="ARBA" id="ARBA00009360"/>
    </source>
</evidence>
<evidence type="ECO:0000313" key="11">
    <source>
        <dbReference type="EMBL" id="JAG34828.1"/>
    </source>
</evidence>
<protein>
    <recommendedName>
        <fullName evidence="7">Large ribosomal subunit protein mL40</fullName>
    </recommendedName>
    <alternativeName>
        <fullName evidence="8">39S ribosomal protein L40, mitochondrial</fullName>
    </alternativeName>
</protein>
<comment type="similarity">
    <text evidence="2">Belongs to the mitochondrion-specific ribosomal protein mL40 family.</text>
</comment>
<dbReference type="GO" id="GO:0005762">
    <property type="term" value="C:mitochondrial large ribosomal subunit"/>
    <property type="evidence" value="ECO:0007669"/>
    <property type="project" value="InterPro"/>
</dbReference>
<dbReference type="PANTHER" id="PTHR13359:SF2">
    <property type="entry name" value="LARGE RIBOSOMAL SUBUNIT PROTEIN ML40"/>
    <property type="match status" value="1"/>
</dbReference>
<dbReference type="EMBL" id="GBHO01008777">
    <property type="protein sequence ID" value="JAG34827.1"/>
    <property type="molecule type" value="Transcribed_RNA"/>
</dbReference>
<gene>
    <name evidence="10" type="primary">Mrpl40_0</name>
    <name evidence="11" type="synonym">Mrpl40_1</name>
    <name evidence="11" type="ORF">CM83_31304</name>
    <name evidence="10" type="ORF">CM83_31305</name>
</gene>
<reference evidence="10" key="2">
    <citation type="submission" date="2014-07" db="EMBL/GenBank/DDBJ databases">
        <authorList>
            <person name="Hull J."/>
        </authorList>
    </citation>
    <scope>NUCLEOTIDE SEQUENCE</scope>
</reference>
<keyword evidence="3" id="KW-0809">Transit peptide</keyword>
<dbReference type="FunFam" id="6.10.250.3440:FF:000001">
    <property type="entry name" value="Mitochondrial ribosomal protein L40"/>
    <property type="match status" value="1"/>
</dbReference>
<dbReference type="PANTHER" id="PTHR13359">
    <property type="entry name" value="39S RIBOSOMAL PROTEIN L40, MITOCHONDRIAL"/>
    <property type="match status" value="1"/>
</dbReference>
<evidence type="ECO:0000256" key="3">
    <source>
        <dbReference type="ARBA" id="ARBA00022946"/>
    </source>
</evidence>
<accession>A0A0A9YP58</accession>
<evidence type="ECO:0000256" key="9">
    <source>
        <dbReference type="SAM" id="Coils"/>
    </source>
</evidence>
<evidence type="ECO:0000256" key="4">
    <source>
        <dbReference type="ARBA" id="ARBA00022980"/>
    </source>
</evidence>
<keyword evidence="5" id="KW-0496">Mitochondrion</keyword>
<evidence type="ECO:0000256" key="8">
    <source>
        <dbReference type="ARBA" id="ARBA00083752"/>
    </source>
</evidence>
<name>A0A0A9YP58_LYGHE</name>
<keyword evidence="9" id="KW-0175">Coiled coil</keyword>
<evidence type="ECO:0000256" key="5">
    <source>
        <dbReference type="ARBA" id="ARBA00023128"/>
    </source>
</evidence>
<evidence type="ECO:0000256" key="6">
    <source>
        <dbReference type="ARBA" id="ARBA00023274"/>
    </source>
</evidence>
<keyword evidence="4 10" id="KW-0689">Ribosomal protein</keyword>
<evidence type="ECO:0000256" key="7">
    <source>
        <dbReference type="ARBA" id="ARBA00035192"/>
    </source>
</evidence>
<organism evidence="10">
    <name type="scientific">Lygus hesperus</name>
    <name type="common">Western plant bug</name>
    <dbReference type="NCBI Taxonomy" id="30085"/>
    <lineage>
        <taxon>Eukaryota</taxon>
        <taxon>Metazoa</taxon>
        <taxon>Ecdysozoa</taxon>
        <taxon>Arthropoda</taxon>
        <taxon>Hexapoda</taxon>
        <taxon>Insecta</taxon>
        <taxon>Pterygota</taxon>
        <taxon>Neoptera</taxon>
        <taxon>Paraneoptera</taxon>
        <taxon>Hemiptera</taxon>
        <taxon>Heteroptera</taxon>
        <taxon>Panheteroptera</taxon>
        <taxon>Cimicomorpha</taxon>
        <taxon>Miridae</taxon>
        <taxon>Mirini</taxon>
        <taxon>Lygus</taxon>
    </lineage>
</organism>
<reference evidence="10" key="1">
    <citation type="journal article" date="2014" name="PLoS ONE">
        <title>Transcriptome-Based Identification of ABC Transporters in the Western Tarnished Plant Bug Lygus hesperus.</title>
        <authorList>
            <person name="Hull J.J."/>
            <person name="Chaney K."/>
            <person name="Geib S.M."/>
            <person name="Fabrick J.A."/>
            <person name="Brent C.S."/>
            <person name="Walsh D."/>
            <person name="Lavine L.C."/>
        </authorList>
    </citation>
    <scope>NUCLEOTIDE SEQUENCE</scope>
</reference>